<dbReference type="SUPFAM" id="SSF56784">
    <property type="entry name" value="HAD-like"/>
    <property type="match status" value="1"/>
</dbReference>
<keyword evidence="3 4" id="KW-0378">Hydrolase</keyword>
<dbReference type="EMBL" id="JACHIA010000003">
    <property type="protein sequence ID" value="MBB6069708.1"/>
    <property type="molecule type" value="Genomic_DNA"/>
</dbReference>
<evidence type="ECO:0000313" key="5">
    <source>
        <dbReference type="EMBL" id="MBB6069708.1"/>
    </source>
</evidence>
<evidence type="ECO:0000256" key="4">
    <source>
        <dbReference type="RuleBase" id="RU361117"/>
    </source>
</evidence>
<keyword evidence="4" id="KW-0479">Metal-binding</keyword>
<dbReference type="NCBIfam" id="TIGR01484">
    <property type="entry name" value="HAD-SF-IIB"/>
    <property type="match status" value="1"/>
</dbReference>
<comment type="catalytic activity">
    <reaction evidence="4">
        <text>alpha,alpha-trehalose 6-phosphate + H2O = alpha,alpha-trehalose + phosphate</text>
        <dbReference type="Rhea" id="RHEA:23420"/>
        <dbReference type="ChEBI" id="CHEBI:15377"/>
        <dbReference type="ChEBI" id="CHEBI:16551"/>
        <dbReference type="ChEBI" id="CHEBI:43474"/>
        <dbReference type="ChEBI" id="CHEBI:58429"/>
        <dbReference type="EC" id="3.1.3.12"/>
    </reaction>
</comment>
<name>A0A841GVH2_9BACT</name>
<comment type="similarity">
    <text evidence="2 4">Belongs to the trehalose phosphatase family.</text>
</comment>
<protein>
    <recommendedName>
        <fullName evidence="4">Trehalose 6-phosphate phosphatase</fullName>
        <ecNumber evidence="4">3.1.3.12</ecNumber>
    </recommendedName>
</protein>
<dbReference type="Pfam" id="PF02358">
    <property type="entry name" value="Trehalose_PPase"/>
    <property type="match status" value="1"/>
</dbReference>
<evidence type="ECO:0000256" key="3">
    <source>
        <dbReference type="ARBA" id="ARBA00022801"/>
    </source>
</evidence>
<evidence type="ECO:0000256" key="2">
    <source>
        <dbReference type="ARBA" id="ARBA00008770"/>
    </source>
</evidence>
<dbReference type="RefSeq" id="WP_170036197.1">
    <property type="nucleotide sequence ID" value="NZ_JABDTL010000002.1"/>
</dbReference>
<dbReference type="UniPathway" id="UPA00299"/>
<dbReference type="CDD" id="cd01627">
    <property type="entry name" value="HAD_TPP"/>
    <property type="match status" value="1"/>
</dbReference>
<dbReference type="InterPro" id="IPR023214">
    <property type="entry name" value="HAD_sf"/>
</dbReference>
<dbReference type="Proteomes" id="UP000582837">
    <property type="component" value="Unassembled WGS sequence"/>
</dbReference>
<comment type="caution">
    <text evidence="5">The sequence shown here is derived from an EMBL/GenBank/DDBJ whole genome shotgun (WGS) entry which is preliminary data.</text>
</comment>
<sequence length="268" mass="28878">MQNALERVPVWRDGWRRSGRLVLLLDFDGTLAPIVARPELAAMPERTRTALDRLMAMEGVEVAVVSGRGLADVRDRAAIPGIAYAGNHGMEIEGAGLHRIHPEAAAARPELEEVAALITAALDGIEGAFVEDKGLTLSIHYRQAADREADVRAAVHAAADGRPGLRVTAGKMVLEVRPRVEWDKGRAVLFLLEQMQPPAGTPILYLGDDRTDEDAFRALDGWSPEAEGVLIADPLPNESAAKSRLHEPADVGALFEALAEDQGIGNRE</sequence>
<dbReference type="InterPro" id="IPR003337">
    <property type="entry name" value="Trehalose_PPase"/>
</dbReference>
<dbReference type="EC" id="3.1.3.12" evidence="4"/>
<comment type="cofactor">
    <cofactor evidence="4">
        <name>Mg(2+)</name>
        <dbReference type="ChEBI" id="CHEBI:18420"/>
    </cofactor>
</comment>
<dbReference type="GO" id="GO:0005992">
    <property type="term" value="P:trehalose biosynthetic process"/>
    <property type="evidence" value="ECO:0007669"/>
    <property type="project" value="UniProtKB-UniPathway"/>
</dbReference>
<dbReference type="GO" id="GO:0046872">
    <property type="term" value="F:metal ion binding"/>
    <property type="evidence" value="ECO:0007669"/>
    <property type="project" value="UniProtKB-KW"/>
</dbReference>
<evidence type="ECO:0000313" key="6">
    <source>
        <dbReference type="Proteomes" id="UP000582837"/>
    </source>
</evidence>
<dbReference type="AlphaFoldDB" id="A0A841GVH2"/>
<dbReference type="InterPro" id="IPR036412">
    <property type="entry name" value="HAD-like_sf"/>
</dbReference>
<dbReference type="PANTHER" id="PTHR43768:SF3">
    <property type="entry name" value="TREHALOSE 6-PHOSPHATE PHOSPHATASE"/>
    <property type="match status" value="1"/>
</dbReference>
<comment type="function">
    <text evidence="4">Removes the phosphate from trehalose 6-phosphate to produce free trehalose.</text>
</comment>
<dbReference type="InterPro" id="IPR006379">
    <property type="entry name" value="HAD-SF_hydro_IIB"/>
</dbReference>
<gene>
    <name evidence="5" type="ORF">HNQ61_001325</name>
</gene>
<organism evidence="5 6">
    <name type="scientific">Longimicrobium terrae</name>
    <dbReference type="NCBI Taxonomy" id="1639882"/>
    <lineage>
        <taxon>Bacteria</taxon>
        <taxon>Pseudomonadati</taxon>
        <taxon>Gemmatimonadota</taxon>
        <taxon>Longimicrobiia</taxon>
        <taxon>Longimicrobiales</taxon>
        <taxon>Longimicrobiaceae</taxon>
        <taxon>Longimicrobium</taxon>
    </lineage>
</organism>
<dbReference type="InterPro" id="IPR044651">
    <property type="entry name" value="OTSB-like"/>
</dbReference>
<accession>A0A841GVH2</accession>
<evidence type="ECO:0000256" key="1">
    <source>
        <dbReference type="ARBA" id="ARBA00005199"/>
    </source>
</evidence>
<proteinExistence type="inferred from homology"/>
<keyword evidence="4" id="KW-0460">Magnesium</keyword>
<dbReference type="NCBIfam" id="TIGR00685">
    <property type="entry name" value="T6PP"/>
    <property type="match status" value="1"/>
</dbReference>
<dbReference type="GO" id="GO:0004805">
    <property type="term" value="F:trehalose-phosphatase activity"/>
    <property type="evidence" value="ECO:0007669"/>
    <property type="project" value="UniProtKB-EC"/>
</dbReference>
<dbReference type="Gene3D" id="3.30.70.1020">
    <property type="entry name" value="Trehalose-6-phosphate phosphatase related protein, domain 2"/>
    <property type="match status" value="1"/>
</dbReference>
<reference evidence="5 6" key="1">
    <citation type="submission" date="2020-08" db="EMBL/GenBank/DDBJ databases">
        <title>Genomic Encyclopedia of Type Strains, Phase IV (KMG-IV): sequencing the most valuable type-strain genomes for metagenomic binning, comparative biology and taxonomic classification.</title>
        <authorList>
            <person name="Goeker M."/>
        </authorList>
    </citation>
    <scope>NUCLEOTIDE SEQUENCE [LARGE SCALE GENOMIC DNA]</scope>
    <source>
        <strain evidence="5 6">DSM 29007</strain>
    </source>
</reference>
<keyword evidence="6" id="KW-1185">Reference proteome</keyword>
<comment type="pathway">
    <text evidence="1 4">Glycan biosynthesis; trehalose biosynthesis.</text>
</comment>
<dbReference type="Gene3D" id="3.40.50.1000">
    <property type="entry name" value="HAD superfamily/HAD-like"/>
    <property type="match status" value="1"/>
</dbReference>
<dbReference type="PANTHER" id="PTHR43768">
    <property type="entry name" value="TREHALOSE 6-PHOSPHATE PHOSPHATASE"/>
    <property type="match status" value="1"/>
</dbReference>